<dbReference type="RefSeq" id="WP_206708746.1">
    <property type="nucleotide sequence ID" value="NZ_CP059066.1"/>
</dbReference>
<reference evidence="2" key="1">
    <citation type="submission" date="2020-07" db="EMBL/GenBank/DDBJ databases">
        <title>Koleobacter methoxysyntrophicus gen. nov., sp. nov., a novel anaerobic bacterium isolated from deep subsurface oil field and proposal of Koleobacterales ord. nov. in the phylum Firmicutes.</title>
        <authorList>
            <person name="Sakamoto S."/>
            <person name="Tamaki H."/>
        </authorList>
    </citation>
    <scope>NUCLEOTIDE SEQUENCE</scope>
    <source>
        <strain evidence="2">NRmbB1</strain>
    </source>
</reference>
<dbReference type="Proteomes" id="UP000662904">
    <property type="component" value="Chromosome"/>
</dbReference>
<feature type="domain" description="Glycosyltransferase 2-like" evidence="1">
    <location>
        <begin position="4"/>
        <end position="140"/>
    </location>
</feature>
<evidence type="ECO:0000259" key="1">
    <source>
        <dbReference type="Pfam" id="PF00535"/>
    </source>
</evidence>
<sequence length="264" mass="29725">MITAVIPAQNEEKRIGFVIRSALEAEIDRIFVIINGSRDRTYDEVESLGDSRIKSYVFRESLGIDVPRAIGAFESYRIGANTVVFVDGDMIGNITPILRNLIYSIEVLGSDLALTNCYPKIPSSYGLSTYILNFRYMLNETLGIYSQVGVSSPSHGPHAVSRRLLETIPFREMAVPPVVLALAVKSNLKIHVSSTIPHYKLGSKTKNPKHAEKIAETIIGDCLEAICVYLGKERHRFFEGHEYIGYHDERRWDILEEYIKESSV</sequence>
<dbReference type="Gene3D" id="3.90.550.10">
    <property type="entry name" value="Spore Coat Polysaccharide Biosynthesis Protein SpsA, Chain A"/>
    <property type="match status" value="1"/>
</dbReference>
<evidence type="ECO:0000313" key="3">
    <source>
        <dbReference type="Proteomes" id="UP000662904"/>
    </source>
</evidence>
<dbReference type="KEGG" id="kme:H0A61_00864"/>
<accession>A0A8A0RM50</accession>
<dbReference type="InterPro" id="IPR029044">
    <property type="entry name" value="Nucleotide-diphossugar_trans"/>
</dbReference>
<dbReference type="Pfam" id="PF00535">
    <property type="entry name" value="Glycos_transf_2"/>
    <property type="match status" value="1"/>
</dbReference>
<gene>
    <name evidence="2" type="ORF">H0A61_00864</name>
</gene>
<organism evidence="2 3">
    <name type="scientific">Koleobacter methoxysyntrophicus</name>
    <dbReference type="NCBI Taxonomy" id="2751313"/>
    <lineage>
        <taxon>Bacteria</taxon>
        <taxon>Bacillati</taxon>
        <taxon>Bacillota</taxon>
        <taxon>Clostridia</taxon>
        <taxon>Koleobacterales</taxon>
        <taxon>Koleobacteraceae</taxon>
        <taxon>Koleobacter</taxon>
    </lineage>
</organism>
<protein>
    <recommendedName>
        <fullName evidence="1">Glycosyltransferase 2-like domain-containing protein</fullName>
    </recommendedName>
</protein>
<name>A0A8A0RM50_9FIRM</name>
<keyword evidence="3" id="KW-1185">Reference proteome</keyword>
<evidence type="ECO:0000313" key="2">
    <source>
        <dbReference type="EMBL" id="QSQ08537.1"/>
    </source>
</evidence>
<proteinExistence type="predicted"/>
<dbReference type="SUPFAM" id="SSF53448">
    <property type="entry name" value="Nucleotide-diphospho-sugar transferases"/>
    <property type="match status" value="1"/>
</dbReference>
<dbReference type="InterPro" id="IPR001173">
    <property type="entry name" value="Glyco_trans_2-like"/>
</dbReference>
<dbReference type="EMBL" id="CP059066">
    <property type="protein sequence ID" value="QSQ08537.1"/>
    <property type="molecule type" value="Genomic_DNA"/>
</dbReference>
<dbReference type="AlphaFoldDB" id="A0A8A0RM50"/>